<dbReference type="Gene3D" id="3.30.930.10">
    <property type="entry name" value="Bira Bifunctional Protein, Domain 2"/>
    <property type="match status" value="1"/>
</dbReference>
<organism evidence="8 9">
    <name type="scientific">Croceicoccus ponticola</name>
    <dbReference type="NCBI Taxonomy" id="2217664"/>
    <lineage>
        <taxon>Bacteria</taxon>
        <taxon>Pseudomonadati</taxon>
        <taxon>Pseudomonadota</taxon>
        <taxon>Alphaproteobacteria</taxon>
        <taxon>Sphingomonadales</taxon>
        <taxon>Erythrobacteraceae</taxon>
        <taxon>Croceicoccus</taxon>
    </lineage>
</organism>
<dbReference type="Proteomes" id="UP000283003">
    <property type="component" value="Unassembled WGS sequence"/>
</dbReference>
<dbReference type="Pfam" id="PF02237">
    <property type="entry name" value="BPL_C"/>
    <property type="match status" value="1"/>
</dbReference>
<keyword evidence="1 8" id="KW-0436">Ligase</keyword>
<gene>
    <name evidence="8" type="ORF">EKN06_02240</name>
</gene>
<dbReference type="GO" id="GO:0004077">
    <property type="term" value="F:biotin--[biotin carboxyl-carrier protein] ligase activity"/>
    <property type="evidence" value="ECO:0007669"/>
    <property type="project" value="UniProtKB-EC"/>
</dbReference>
<evidence type="ECO:0000256" key="3">
    <source>
        <dbReference type="ARBA" id="ARBA00022840"/>
    </source>
</evidence>
<proteinExistence type="predicted"/>
<protein>
    <recommendedName>
        <fullName evidence="5">biotin--[biotin carboxyl-carrier protein] ligase</fullName>
        <ecNumber evidence="5">6.3.4.15</ecNumber>
    </recommendedName>
</protein>
<evidence type="ECO:0000256" key="6">
    <source>
        <dbReference type="ARBA" id="ARBA00047846"/>
    </source>
</evidence>
<dbReference type="EMBL" id="RXOL01000001">
    <property type="protein sequence ID" value="RVQ69053.1"/>
    <property type="molecule type" value="Genomic_DNA"/>
</dbReference>
<sequence length="252" mass="26591">MTGETSIEYVDSVGSTNAELSARLRSARPPHERAWLVANRQDAGRGRLGREWHDGAGNFMGSTVVVIRPDDPMPQTLALVAGIAVHEAVSASLAGSEGHDRLGLFLKWPNDVLLGGAKLAGILLEKFDDTVIVGIGVNLAQAPDLPDRATVALADHGVTVLRDRFAENLAATFAKNLAAWRNLGLNHIIAAWTARGPAIGIPVRVALSDAETLHGYHAGLNPDGALRIRLEDGTVRAIYAGEVALLGGELGD</sequence>
<dbReference type="GO" id="GO:0005524">
    <property type="term" value="F:ATP binding"/>
    <property type="evidence" value="ECO:0007669"/>
    <property type="project" value="UniProtKB-KW"/>
</dbReference>
<dbReference type="OrthoDB" id="9807064at2"/>
<evidence type="ECO:0000259" key="7">
    <source>
        <dbReference type="PROSITE" id="PS51733"/>
    </source>
</evidence>
<dbReference type="PANTHER" id="PTHR12835:SF5">
    <property type="entry name" value="BIOTIN--PROTEIN LIGASE"/>
    <property type="match status" value="1"/>
</dbReference>
<evidence type="ECO:0000313" key="8">
    <source>
        <dbReference type="EMBL" id="RVQ69053.1"/>
    </source>
</evidence>
<evidence type="ECO:0000256" key="5">
    <source>
        <dbReference type="ARBA" id="ARBA00024227"/>
    </source>
</evidence>
<keyword evidence="9" id="KW-1185">Reference proteome</keyword>
<dbReference type="EC" id="6.3.4.15" evidence="5"/>
<dbReference type="SUPFAM" id="SSF50037">
    <property type="entry name" value="C-terminal domain of transcriptional repressors"/>
    <property type="match status" value="1"/>
</dbReference>
<dbReference type="InterPro" id="IPR045864">
    <property type="entry name" value="aa-tRNA-synth_II/BPL/LPL"/>
</dbReference>
<name>A0A437H0I8_9SPHN</name>
<comment type="caution">
    <text evidence="8">The sequence shown here is derived from an EMBL/GenBank/DDBJ whole genome shotgun (WGS) entry which is preliminary data.</text>
</comment>
<dbReference type="PROSITE" id="PS51733">
    <property type="entry name" value="BPL_LPL_CATALYTIC"/>
    <property type="match status" value="1"/>
</dbReference>
<dbReference type="InterPro" id="IPR004143">
    <property type="entry name" value="BPL_LPL_catalytic"/>
</dbReference>
<comment type="catalytic activity">
    <reaction evidence="6">
        <text>biotin + L-lysyl-[protein] + ATP = N(6)-biotinyl-L-lysyl-[protein] + AMP + diphosphate + H(+)</text>
        <dbReference type="Rhea" id="RHEA:11756"/>
        <dbReference type="Rhea" id="RHEA-COMP:9752"/>
        <dbReference type="Rhea" id="RHEA-COMP:10505"/>
        <dbReference type="ChEBI" id="CHEBI:15378"/>
        <dbReference type="ChEBI" id="CHEBI:29969"/>
        <dbReference type="ChEBI" id="CHEBI:30616"/>
        <dbReference type="ChEBI" id="CHEBI:33019"/>
        <dbReference type="ChEBI" id="CHEBI:57586"/>
        <dbReference type="ChEBI" id="CHEBI:83144"/>
        <dbReference type="ChEBI" id="CHEBI:456215"/>
        <dbReference type="EC" id="6.3.4.15"/>
    </reaction>
</comment>
<reference evidence="8 9" key="1">
    <citation type="submission" date="2018-12" db="EMBL/GenBank/DDBJ databases">
        <title>Croceicoccus ponticola sp. nov., a lipolytic bacterium isolated from seawater.</title>
        <authorList>
            <person name="Yoon J.-H."/>
        </authorList>
    </citation>
    <scope>NUCLEOTIDE SEQUENCE [LARGE SCALE GENOMIC DNA]</scope>
    <source>
        <strain evidence="8 9">GM-16</strain>
    </source>
</reference>
<dbReference type="InterPro" id="IPR004408">
    <property type="entry name" value="Biotin_CoA_COase_ligase"/>
</dbReference>
<evidence type="ECO:0000256" key="4">
    <source>
        <dbReference type="ARBA" id="ARBA00023267"/>
    </source>
</evidence>
<keyword evidence="4" id="KW-0092">Biotin</keyword>
<dbReference type="PANTHER" id="PTHR12835">
    <property type="entry name" value="BIOTIN PROTEIN LIGASE"/>
    <property type="match status" value="1"/>
</dbReference>
<evidence type="ECO:0000256" key="2">
    <source>
        <dbReference type="ARBA" id="ARBA00022741"/>
    </source>
</evidence>
<dbReference type="InterPro" id="IPR008988">
    <property type="entry name" value="Transcriptional_repressor_C"/>
</dbReference>
<dbReference type="GO" id="GO:0005737">
    <property type="term" value="C:cytoplasm"/>
    <property type="evidence" value="ECO:0007669"/>
    <property type="project" value="TreeGrafter"/>
</dbReference>
<dbReference type="InterPro" id="IPR003142">
    <property type="entry name" value="BPL_C"/>
</dbReference>
<dbReference type="AlphaFoldDB" id="A0A437H0I8"/>
<evidence type="ECO:0000313" key="9">
    <source>
        <dbReference type="Proteomes" id="UP000283003"/>
    </source>
</evidence>
<keyword evidence="2" id="KW-0547">Nucleotide-binding</keyword>
<feature type="domain" description="BPL/LPL catalytic" evidence="7">
    <location>
        <begin position="1"/>
        <end position="181"/>
    </location>
</feature>
<dbReference type="SUPFAM" id="SSF55681">
    <property type="entry name" value="Class II aaRS and biotin synthetases"/>
    <property type="match status" value="1"/>
</dbReference>
<dbReference type="CDD" id="cd16442">
    <property type="entry name" value="BPL"/>
    <property type="match status" value="1"/>
</dbReference>
<accession>A0A437H0I8</accession>
<evidence type="ECO:0000256" key="1">
    <source>
        <dbReference type="ARBA" id="ARBA00022598"/>
    </source>
</evidence>
<dbReference type="NCBIfam" id="TIGR00121">
    <property type="entry name" value="birA_ligase"/>
    <property type="match status" value="1"/>
</dbReference>
<dbReference type="RefSeq" id="WP_127611238.1">
    <property type="nucleotide sequence ID" value="NZ_RXOL01000001.1"/>
</dbReference>
<dbReference type="Pfam" id="PF03099">
    <property type="entry name" value="BPL_LplA_LipB"/>
    <property type="match status" value="1"/>
</dbReference>
<keyword evidence="3" id="KW-0067">ATP-binding</keyword>
<dbReference type="Gene3D" id="2.30.30.100">
    <property type="match status" value="1"/>
</dbReference>